<name>C5FK27_ARTOC</name>
<sequence length="152" mass="17242">MRECEEEEEGREEEEEEAVAERSSKMKKGLDKLGPLSALYIHCLASDARLISTKNRPYEYINRMASFDQYNKVDSCRVDPALGSLKQPSCFPPSHLVAVPTRIVGYQVRETREHKTYNLRFGCKLCLDLTQPPLSLAIMRSQQASSLINCSV</sequence>
<organism evidence="2 3">
    <name type="scientific">Arthroderma otae (strain ATCC MYA-4605 / CBS 113480)</name>
    <name type="common">Microsporum canis</name>
    <dbReference type="NCBI Taxonomy" id="554155"/>
    <lineage>
        <taxon>Eukaryota</taxon>
        <taxon>Fungi</taxon>
        <taxon>Dikarya</taxon>
        <taxon>Ascomycota</taxon>
        <taxon>Pezizomycotina</taxon>
        <taxon>Eurotiomycetes</taxon>
        <taxon>Eurotiomycetidae</taxon>
        <taxon>Onygenales</taxon>
        <taxon>Arthrodermataceae</taxon>
        <taxon>Microsporum</taxon>
    </lineage>
</organism>
<feature type="compositionally biased region" description="Acidic residues" evidence="1">
    <location>
        <begin position="1"/>
        <end position="18"/>
    </location>
</feature>
<feature type="region of interest" description="Disordered" evidence="1">
    <location>
        <begin position="1"/>
        <end position="26"/>
    </location>
</feature>
<proteinExistence type="predicted"/>
<evidence type="ECO:0000313" key="3">
    <source>
        <dbReference type="Proteomes" id="UP000002035"/>
    </source>
</evidence>
<evidence type="ECO:0000256" key="1">
    <source>
        <dbReference type="SAM" id="MobiDB-lite"/>
    </source>
</evidence>
<evidence type="ECO:0000313" key="2">
    <source>
        <dbReference type="EMBL" id="EEQ30049.1"/>
    </source>
</evidence>
<protein>
    <submittedName>
        <fullName evidence="2">Uncharacterized protein</fullName>
    </submittedName>
</protein>
<reference evidence="3" key="1">
    <citation type="journal article" date="2012" name="MBio">
        <title>Comparative genome analysis of Trichophyton rubrum and related dermatophytes reveals candidate genes involved in infection.</title>
        <authorList>
            <person name="Martinez D.A."/>
            <person name="Oliver B.G."/>
            <person name="Graeser Y."/>
            <person name="Goldberg J.M."/>
            <person name="Li W."/>
            <person name="Martinez-Rossi N.M."/>
            <person name="Monod M."/>
            <person name="Shelest E."/>
            <person name="Barton R.C."/>
            <person name="Birch E."/>
            <person name="Brakhage A.A."/>
            <person name="Chen Z."/>
            <person name="Gurr S.J."/>
            <person name="Heiman D."/>
            <person name="Heitman J."/>
            <person name="Kosti I."/>
            <person name="Rossi A."/>
            <person name="Saif S."/>
            <person name="Samalova M."/>
            <person name="Saunders C.W."/>
            <person name="Shea T."/>
            <person name="Summerbell R.C."/>
            <person name="Xu J."/>
            <person name="Young S."/>
            <person name="Zeng Q."/>
            <person name="Birren B.W."/>
            <person name="Cuomo C.A."/>
            <person name="White T.C."/>
        </authorList>
    </citation>
    <scope>NUCLEOTIDE SEQUENCE [LARGE SCALE GENOMIC DNA]</scope>
    <source>
        <strain evidence="3">ATCC MYA-4605 / CBS 113480</strain>
    </source>
</reference>
<dbReference type="AlphaFoldDB" id="C5FK27"/>
<dbReference type="RefSeq" id="XP_002847362.1">
    <property type="nucleotide sequence ID" value="XM_002847316.1"/>
</dbReference>
<dbReference type="HOGENOM" id="CLU_1721906_0_0_1"/>
<gene>
    <name evidence="2" type="ORF">MCYG_02868</name>
</gene>
<dbReference type="VEuPathDB" id="FungiDB:MCYG_02868"/>
<dbReference type="Proteomes" id="UP000002035">
    <property type="component" value="Unassembled WGS sequence"/>
</dbReference>
<dbReference type="GeneID" id="9224728"/>
<dbReference type="EMBL" id="DS995703">
    <property type="protein sequence ID" value="EEQ30049.1"/>
    <property type="molecule type" value="Genomic_DNA"/>
</dbReference>
<accession>C5FK27</accession>
<keyword evidence="3" id="KW-1185">Reference proteome</keyword>